<keyword evidence="8 10" id="KW-0472">Membrane</keyword>
<dbReference type="Pfam" id="PF01554">
    <property type="entry name" value="MatE"/>
    <property type="match status" value="1"/>
</dbReference>
<dbReference type="AlphaFoldDB" id="A0AAD8YL04"/>
<evidence type="ECO:0000256" key="3">
    <source>
        <dbReference type="ARBA" id="ARBA00022448"/>
    </source>
</evidence>
<dbReference type="InterPro" id="IPR003439">
    <property type="entry name" value="ABC_transporter-like_ATP-bd"/>
</dbReference>
<dbReference type="InterPro" id="IPR003593">
    <property type="entry name" value="AAA+_ATPase"/>
</dbReference>
<dbReference type="FunFam" id="1.20.1560.10:FF:000215">
    <property type="entry name" value="ABC transporter B family member 4"/>
    <property type="match status" value="1"/>
</dbReference>
<dbReference type="Gene3D" id="1.20.1560.10">
    <property type="entry name" value="ABC transporter type 1, transmembrane domain"/>
    <property type="match status" value="1"/>
</dbReference>
<feature type="transmembrane region" description="Helical" evidence="10">
    <location>
        <begin position="40"/>
        <end position="60"/>
    </location>
</feature>
<evidence type="ECO:0000256" key="10">
    <source>
        <dbReference type="SAM" id="Phobius"/>
    </source>
</evidence>
<feature type="transmembrane region" description="Helical" evidence="10">
    <location>
        <begin position="1004"/>
        <end position="1024"/>
    </location>
</feature>
<feature type="transmembrane region" description="Helical" evidence="10">
    <location>
        <begin position="286"/>
        <end position="305"/>
    </location>
</feature>
<organism evidence="13 14">
    <name type="scientific">Skeletonema marinoi</name>
    <dbReference type="NCBI Taxonomy" id="267567"/>
    <lineage>
        <taxon>Eukaryota</taxon>
        <taxon>Sar</taxon>
        <taxon>Stramenopiles</taxon>
        <taxon>Ochrophyta</taxon>
        <taxon>Bacillariophyta</taxon>
        <taxon>Coscinodiscophyceae</taxon>
        <taxon>Thalassiosirophycidae</taxon>
        <taxon>Thalassiosirales</taxon>
        <taxon>Skeletonemataceae</taxon>
        <taxon>Skeletonema</taxon>
        <taxon>Skeletonema marinoi-dohrnii complex</taxon>
    </lineage>
</organism>
<proteinExistence type="inferred from homology"/>
<feature type="transmembrane region" description="Helical" evidence="10">
    <location>
        <begin position="978"/>
        <end position="998"/>
    </location>
</feature>
<dbReference type="SMART" id="SM00382">
    <property type="entry name" value="AAA"/>
    <property type="match status" value="1"/>
</dbReference>
<dbReference type="PROSITE" id="PS50893">
    <property type="entry name" value="ABC_TRANSPORTER_2"/>
    <property type="match status" value="1"/>
</dbReference>
<accession>A0AAD8YL04</accession>
<dbReference type="PANTHER" id="PTHR43394:SF1">
    <property type="entry name" value="ATP-BINDING CASSETTE SUB-FAMILY B MEMBER 10, MITOCHONDRIAL"/>
    <property type="match status" value="1"/>
</dbReference>
<feature type="compositionally biased region" description="Polar residues" evidence="9">
    <location>
        <begin position="99"/>
        <end position="109"/>
    </location>
</feature>
<feature type="transmembrane region" description="Helical" evidence="10">
    <location>
        <begin position="868"/>
        <end position="886"/>
    </location>
</feature>
<dbReference type="GO" id="GO:0016887">
    <property type="term" value="F:ATP hydrolysis activity"/>
    <property type="evidence" value="ECO:0007669"/>
    <property type="project" value="InterPro"/>
</dbReference>
<evidence type="ECO:0000259" key="12">
    <source>
        <dbReference type="PROSITE" id="PS50929"/>
    </source>
</evidence>
<dbReference type="InterPro" id="IPR011527">
    <property type="entry name" value="ABC1_TM_dom"/>
</dbReference>
<evidence type="ECO:0000259" key="11">
    <source>
        <dbReference type="PROSITE" id="PS50893"/>
    </source>
</evidence>
<evidence type="ECO:0000313" key="14">
    <source>
        <dbReference type="Proteomes" id="UP001224775"/>
    </source>
</evidence>
<feature type="domain" description="ABC transmembrane type-1" evidence="12">
    <location>
        <begin position="149"/>
        <end position="432"/>
    </location>
</feature>
<keyword evidence="6" id="KW-0067">ATP-binding</keyword>
<dbReference type="GO" id="GO:0015421">
    <property type="term" value="F:ABC-type oligopeptide transporter activity"/>
    <property type="evidence" value="ECO:0007669"/>
    <property type="project" value="TreeGrafter"/>
</dbReference>
<evidence type="ECO:0000256" key="6">
    <source>
        <dbReference type="ARBA" id="ARBA00022840"/>
    </source>
</evidence>
<evidence type="ECO:0000256" key="2">
    <source>
        <dbReference type="ARBA" id="ARBA00010199"/>
    </source>
</evidence>
<dbReference type="GO" id="GO:0015297">
    <property type="term" value="F:antiporter activity"/>
    <property type="evidence" value="ECO:0007669"/>
    <property type="project" value="InterPro"/>
</dbReference>
<protein>
    <submittedName>
        <fullName evidence="13">ABC transporter</fullName>
    </submittedName>
</protein>
<dbReference type="NCBIfam" id="TIGR00797">
    <property type="entry name" value="matE"/>
    <property type="match status" value="1"/>
</dbReference>
<dbReference type="CDD" id="cd03249">
    <property type="entry name" value="ABC_MTABC3_MDL1_MDL2"/>
    <property type="match status" value="1"/>
</dbReference>
<feature type="compositionally biased region" description="Polar residues" evidence="9">
    <location>
        <begin position="119"/>
        <end position="128"/>
    </location>
</feature>
<keyword evidence="3" id="KW-0813">Transport</keyword>
<dbReference type="InterPro" id="IPR039421">
    <property type="entry name" value="Type_1_exporter"/>
</dbReference>
<sequence>MGLTLIIIGLINLDDAEFSHFYDKTHSAHCSSVKDQTILWAGVGILCLTSFGLMCTFLPYEDGLRVNDENSVLSDSLYRSPPNNADDENNSTLDEHNSSESSDTETIPTISEADEEMNNPVQNAGQKTSRLRGTARLLKLAGKESFYLWLGIAVLLIRLPFSLSIPHFVSTTIGSLIDDDYDGAKRNVLLLFLSGTVDAILDFWVLFLFGYAKENIVKGVRIDTFAAMMRQEQAFFDKTNTGELMSRLSSDCGEMAGDLTWFFRFSVEAVVRITGIAVYMIIRSPYLGLCTVGIVPVVGIINKVYGDWLGKNAKNVQTALANATTSAYESISCIKTVMTSAEEAYECEKYDAKIEKLYSLNISQVIATGIYFMIVSTFLINTVVQAALLLLGSIFVEIGKLTPEVLLAFMLYQGQLQEYTLNLFQSYSSLIKSSGAGDRVFAILDRHPPPPATGNALVKSSDRVTSMNEMVTGQDIAFTDVTFSYPTRKESLALNKLSFHIKSGSVVALVGHSGCGKSTIVSMLERLYDPDEGSITFGGTDLKNINLKAHRSKIGLVTQDPVLFAGTIRENIAYGSVSSPFHEVCEAARVGHAHDFIQSFPNKYDEHVGERGKSLSGGQKQRIAIARAILRKPALLILDEATSSLDPISEAAVQEALNDLLQNRTGLGMTTIVIAHRLQTVRHADSIIVLKNGAVVEQGSHENLIRNQDGHYKNMIDRSDSMGQRHVSSTCRGRRGAVAPLPNADRGFSARFMSKASTDEDEIIDAVGGSGVDDSEHVVVDALIKDDEKPVLQNTSTKTTQTNTANKEEDISMWPQFDDLDKRMMKIALPCIANFAINPLIGAVDLFWVNRMGNALAVAGQAAANQVFSSAFWIVSVLPSVTATLVSKANAKGDEGEVQDAVSQALVAGFYVSLVGSLLMLRYPDKVLSSVLKDGAPALQYAKPYLFIRSFAFLPSLISIIGFSAFRGTLDTKTPLKISLFSNMCNAILDPILMFTMAMGVPGAALATLFAEVVSAGSFLALLLKRRMIRWSKIFRLPSWTALKPLLKGGAALQLRNVALNLTFLAVARVTQSLDDNGVAAAAHALAIQVFQLGGVVLLALSTVAQTVVPNEMIERVDPVTGEKSGGKSAAKSLVNRLMSWGFILGIVLGSLQLVLLPALQKSSPLEEVRQAAVIPSILASVYQIMNGLVFIGEGVMVGCA</sequence>
<dbReference type="FunFam" id="3.40.50.300:FF:000218">
    <property type="entry name" value="Multidrug ABC transporter ATP-binding protein"/>
    <property type="match status" value="1"/>
</dbReference>
<dbReference type="Pfam" id="PF00664">
    <property type="entry name" value="ABC_membrane"/>
    <property type="match status" value="1"/>
</dbReference>
<keyword evidence="14" id="KW-1185">Reference proteome</keyword>
<feature type="transmembrane region" description="Helical" evidence="10">
    <location>
        <begin position="827"/>
        <end position="848"/>
    </location>
</feature>
<reference evidence="13" key="1">
    <citation type="submission" date="2023-06" db="EMBL/GenBank/DDBJ databases">
        <title>Survivors Of The Sea: Transcriptome response of Skeletonema marinoi to long-term dormancy.</title>
        <authorList>
            <person name="Pinder M.I.M."/>
            <person name="Kourtchenko O."/>
            <person name="Robertson E.K."/>
            <person name="Larsson T."/>
            <person name="Maumus F."/>
            <person name="Osuna-Cruz C.M."/>
            <person name="Vancaester E."/>
            <person name="Stenow R."/>
            <person name="Vandepoele K."/>
            <person name="Ploug H."/>
            <person name="Bruchert V."/>
            <person name="Godhe A."/>
            <person name="Topel M."/>
        </authorList>
    </citation>
    <scope>NUCLEOTIDE SEQUENCE</scope>
    <source>
        <strain evidence="13">R05AC</strain>
    </source>
</reference>
<dbReference type="GO" id="GO:0042910">
    <property type="term" value="F:xenobiotic transmembrane transporter activity"/>
    <property type="evidence" value="ECO:0007669"/>
    <property type="project" value="InterPro"/>
</dbReference>
<dbReference type="InterPro" id="IPR027417">
    <property type="entry name" value="P-loop_NTPase"/>
</dbReference>
<dbReference type="GO" id="GO:0005524">
    <property type="term" value="F:ATP binding"/>
    <property type="evidence" value="ECO:0007669"/>
    <property type="project" value="UniProtKB-KW"/>
</dbReference>
<name>A0AAD8YL04_9STRA</name>
<feature type="transmembrane region" description="Helical" evidence="10">
    <location>
        <begin position="1138"/>
        <end position="1160"/>
    </location>
</feature>
<dbReference type="SUPFAM" id="SSF90123">
    <property type="entry name" value="ABC transporter transmembrane region"/>
    <property type="match status" value="1"/>
</dbReference>
<feature type="transmembrane region" description="Helical" evidence="10">
    <location>
        <begin position="1172"/>
        <end position="1192"/>
    </location>
</feature>
<dbReference type="InterPro" id="IPR002528">
    <property type="entry name" value="MATE_fam"/>
</dbReference>
<evidence type="ECO:0000256" key="9">
    <source>
        <dbReference type="SAM" id="MobiDB-lite"/>
    </source>
</evidence>
<dbReference type="InterPro" id="IPR017871">
    <property type="entry name" value="ABC_transporter-like_CS"/>
</dbReference>
<keyword evidence="4 10" id="KW-0812">Transmembrane</keyword>
<feature type="transmembrane region" description="Helical" evidence="10">
    <location>
        <begin position="146"/>
        <end position="169"/>
    </location>
</feature>
<dbReference type="PROSITE" id="PS50929">
    <property type="entry name" value="ABC_TM1F"/>
    <property type="match status" value="1"/>
</dbReference>
<evidence type="ECO:0000256" key="8">
    <source>
        <dbReference type="ARBA" id="ARBA00023136"/>
    </source>
</evidence>
<keyword evidence="5" id="KW-0547">Nucleotide-binding</keyword>
<dbReference type="PROSITE" id="PS00211">
    <property type="entry name" value="ABC_TRANSPORTER_1"/>
    <property type="match status" value="1"/>
</dbReference>
<dbReference type="InterPro" id="IPR036640">
    <property type="entry name" value="ABC1_TM_sf"/>
</dbReference>
<evidence type="ECO:0000313" key="13">
    <source>
        <dbReference type="EMBL" id="KAK1747948.1"/>
    </source>
</evidence>
<comment type="caution">
    <text evidence="13">The sequence shown here is derived from an EMBL/GenBank/DDBJ whole genome shotgun (WGS) entry which is preliminary data.</text>
</comment>
<evidence type="ECO:0000256" key="7">
    <source>
        <dbReference type="ARBA" id="ARBA00022989"/>
    </source>
</evidence>
<evidence type="ECO:0000256" key="5">
    <source>
        <dbReference type="ARBA" id="ARBA00022741"/>
    </source>
</evidence>
<gene>
    <name evidence="13" type="ORF">QTG54_001911</name>
</gene>
<feature type="transmembrane region" description="Helical" evidence="10">
    <location>
        <begin position="189"/>
        <end position="212"/>
    </location>
</feature>
<dbReference type="Proteomes" id="UP001224775">
    <property type="component" value="Unassembled WGS sequence"/>
</dbReference>
<dbReference type="SUPFAM" id="SSF52540">
    <property type="entry name" value="P-loop containing nucleoside triphosphate hydrolases"/>
    <property type="match status" value="1"/>
</dbReference>
<feature type="transmembrane region" description="Helical" evidence="10">
    <location>
        <begin position="370"/>
        <end position="391"/>
    </location>
</feature>
<feature type="region of interest" description="Disordered" evidence="9">
    <location>
        <begin position="75"/>
        <end position="128"/>
    </location>
</feature>
<dbReference type="Gene3D" id="3.40.50.300">
    <property type="entry name" value="P-loop containing nucleotide triphosphate hydrolases"/>
    <property type="match status" value="1"/>
</dbReference>
<dbReference type="GO" id="GO:0016020">
    <property type="term" value="C:membrane"/>
    <property type="evidence" value="ECO:0007669"/>
    <property type="project" value="UniProtKB-SubCell"/>
</dbReference>
<feature type="domain" description="ABC transporter" evidence="11">
    <location>
        <begin position="476"/>
        <end position="717"/>
    </location>
</feature>
<evidence type="ECO:0000256" key="4">
    <source>
        <dbReference type="ARBA" id="ARBA00022692"/>
    </source>
</evidence>
<dbReference type="EMBL" id="JATAAI010000002">
    <property type="protein sequence ID" value="KAK1747948.1"/>
    <property type="molecule type" value="Genomic_DNA"/>
</dbReference>
<evidence type="ECO:0000256" key="1">
    <source>
        <dbReference type="ARBA" id="ARBA00004141"/>
    </source>
</evidence>
<comment type="similarity">
    <text evidence="2">Belongs to the multi antimicrobial extrusion (MATE) (TC 2.A.66.1) family.</text>
</comment>
<dbReference type="CDD" id="cd18572">
    <property type="entry name" value="ABC_6TM_TAP"/>
    <property type="match status" value="1"/>
</dbReference>
<comment type="subcellular location">
    <subcellularLocation>
        <location evidence="1">Membrane</location>
        <topology evidence="1">Multi-pass membrane protein</topology>
    </subcellularLocation>
</comment>
<dbReference type="PANTHER" id="PTHR43394">
    <property type="entry name" value="ATP-DEPENDENT PERMEASE MDL1, MITOCHONDRIAL"/>
    <property type="match status" value="1"/>
</dbReference>
<keyword evidence="7 10" id="KW-1133">Transmembrane helix</keyword>
<feature type="transmembrane region" description="Helical" evidence="10">
    <location>
        <begin position="906"/>
        <end position="924"/>
    </location>
</feature>
<dbReference type="Pfam" id="PF00005">
    <property type="entry name" value="ABC_tran"/>
    <property type="match status" value="1"/>
</dbReference>
<feature type="transmembrane region" description="Helical" evidence="10">
    <location>
        <begin position="944"/>
        <end position="966"/>
    </location>
</feature>